<evidence type="ECO:0000313" key="2">
    <source>
        <dbReference type="Proteomes" id="UP000265520"/>
    </source>
</evidence>
<sequence length="28" mass="3361">WLFSKSIHITQTDPQVGEEEEQYCQNHL</sequence>
<organism evidence="1 2">
    <name type="scientific">Trifolium medium</name>
    <dbReference type="NCBI Taxonomy" id="97028"/>
    <lineage>
        <taxon>Eukaryota</taxon>
        <taxon>Viridiplantae</taxon>
        <taxon>Streptophyta</taxon>
        <taxon>Embryophyta</taxon>
        <taxon>Tracheophyta</taxon>
        <taxon>Spermatophyta</taxon>
        <taxon>Magnoliopsida</taxon>
        <taxon>eudicotyledons</taxon>
        <taxon>Gunneridae</taxon>
        <taxon>Pentapetalae</taxon>
        <taxon>rosids</taxon>
        <taxon>fabids</taxon>
        <taxon>Fabales</taxon>
        <taxon>Fabaceae</taxon>
        <taxon>Papilionoideae</taxon>
        <taxon>50 kb inversion clade</taxon>
        <taxon>NPAAA clade</taxon>
        <taxon>Hologalegina</taxon>
        <taxon>IRL clade</taxon>
        <taxon>Trifolieae</taxon>
        <taxon>Trifolium</taxon>
    </lineage>
</organism>
<dbReference type="Proteomes" id="UP000265520">
    <property type="component" value="Unassembled WGS sequence"/>
</dbReference>
<dbReference type="EMBL" id="LXQA010166562">
    <property type="protein sequence ID" value="MCI28558.1"/>
    <property type="molecule type" value="Genomic_DNA"/>
</dbReference>
<dbReference type="AlphaFoldDB" id="A0A392QW82"/>
<name>A0A392QW82_9FABA</name>
<evidence type="ECO:0000313" key="1">
    <source>
        <dbReference type="EMBL" id="MCI28558.1"/>
    </source>
</evidence>
<comment type="caution">
    <text evidence="1">The sequence shown here is derived from an EMBL/GenBank/DDBJ whole genome shotgun (WGS) entry which is preliminary data.</text>
</comment>
<proteinExistence type="predicted"/>
<protein>
    <submittedName>
        <fullName evidence="1">Uncharacterized protein</fullName>
    </submittedName>
</protein>
<feature type="non-terminal residue" evidence="1">
    <location>
        <position position="1"/>
    </location>
</feature>
<reference evidence="1 2" key="1">
    <citation type="journal article" date="2018" name="Front. Plant Sci.">
        <title>Red Clover (Trifolium pratense) and Zigzag Clover (T. medium) - A Picture of Genomic Similarities and Differences.</title>
        <authorList>
            <person name="Dluhosova J."/>
            <person name="Istvanek J."/>
            <person name="Nedelnik J."/>
            <person name="Repkova J."/>
        </authorList>
    </citation>
    <scope>NUCLEOTIDE SEQUENCE [LARGE SCALE GENOMIC DNA]</scope>
    <source>
        <strain evidence="2">cv. 10/8</strain>
        <tissue evidence="1">Leaf</tissue>
    </source>
</reference>
<accession>A0A392QW82</accession>
<keyword evidence="2" id="KW-1185">Reference proteome</keyword>